<comment type="caution">
    <text evidence="2">The sequence shown here is derived from an EMBL/GenBank/DDBJ whole genome shotgun (WGS) entry which is preliminary data.</text>
</comment>
<organism evidence="2 3">
    <name type="scientific">Acidovorax lacteus</name>
    <dbReference type="NCBI Taxonomy" id="1924988"/>
    <lineage>
        <taxon>Bacteria</taxon>
        <taxon>Pseudomonadati</taxon>
        <taxon>Pseudomonadota</taxon>
        <taxon>Betaproteobacteria</taxon>
        <taxon>Burkholderiales</taxon>
        <taxon>Comamonadaceae</taxon>
        <taxon>Acidovorax</taxon>
    </lineage>
</organism>
<dbReference type="SUPFAM" id="SSF48452">
    <property type="entry name" value="TPR-like"/>
    <property type="match status" value="2"/>
</dbReference>
<keyword evidence="1" id="KW-0802">TPR repeat</keyword>
<sequence length="553" mass="61406">MVSHPQLDGELFYELVVSEMSARQGDAITGYALMLEAARRLRSDQLFQRATEIALQGRSGDQALVAARAWKSTLPQSREANRYLLQILVALNRITDTPELLRQELAATQPRARAAAIQAIPQLFGRVSDKALAARITEQALADELVHPAQGPVAWATVGRMRLAAGDRTGAEQAALQALSQDRHQEAAIRFALDLLEEGVGSMQTPVSEHAASAQATPDFRLAYSRVLLGSQRYSEARQQLEIATRDRPDAPEPWLILATLQLQERQWDAAQTSTDRFLALASGGGAATGSARADGPQRLLTQAYLVQAQIAEQRNDLVGAARWLDRIEDAQELTSVQTRRASILARQGRIDEARALLQKLPAATDAERRMRLLAEVQLLRDHKRYQEAYDAQSKLAALAPEDDDVLYELAMLAEKTGKPERMESLLRNIIARDPRNHHAYNALGYSLADRGERLPEARELILKALELAPGDPFITDSLGWVEYRMGNLAEARKWLQQAFEKRSDAEIAAHLGEVLWKSGERDQALSVWRKGLEIGPDNETLRETLKRLGAQL</sequence>
<dbReference type="SMART" id="SM00028">
    <property type="entry name" value="TPR"/>
    <property type="match status" value="4"/>
</dbReference>
<dbReference type="EMBL" id="BAABEX010000011">
    <property type="protein sequence ID" value="GAA4424403.1"/>
    <property type="molecule type" value="Genomic_DNA"/>
</dbReference>
<evidence type="ECO:0000313" key="3">
    <source>
        <dbReference type="Proteomes" id="UP001501788"/>
    </source>
</evidence>
<dbReference type="InterPro" id="IPR019734">
    <property type="entry name" value="TPR_rpt"/>
</dbReference>
<dbReference type="Gene3D" id="1.25.40.10">
    <property type="entry name" value="Tetratricopeptide repeat domain"/>
    <property type="match status" value="2"/>
</dbReference>
<keyword evidence="3" id="KW-1185">Reference proteome</keyword>
<accession>A0ABP8L8X0</accession>
<reference evidence="3" key="1">
    <citation type="journal article" date="2019" name="Int. J. Syst. Evol. Microbiol.">
        <title>The Global Catalogue of Microorganisms (GCM) 10K type strain sequencing project: providing services to taxonomists for standard genome sequencing and annotation.</title>
        <authorList>
            <consortium name="The Broad Institute Genomics Platform"/>
            <consortium name="The Broad Institute Genome Sequencing Center for Infectious Disease"/>
            <person name="Wu L."/>
            <person name="Ma J."/>
        </authorList>
    </citation>
    <scope>NUCLEOTIDE SEQUENCE [LARGE SCALE GENOMIC DNA]</scope>
    <source>
        <strain evidence="3">JCM 31890</strain>
    </source>
</reference>
<evidence type="ECO:0000256" key="1">
    <source>
        <dbReference type="PROSITE-ProRule" id="PRU00339"/>
    </source>
</evidence>
<dbReference type="PANTHER" id="PTHR12558">
    <property type="entry name" value="CELL DIVISION CYCLE 16,23,27"/>
    <property type="match status" value="1"/>
</dbReference>
<protein>
    <submittedName>
        <fullName evidence="2">Tetratricopeptide repeat protein</fullName>
    </submittedName>
</protein>
<dbReference type="Proteomes" id="UP001501788">
    <property type="component" value="Unassembled WGS sequence"/>
</dbReference>
<name>A0ABP8L8X0_9BURK</name>
<feature type="repeat" description="TPR" evidence="1">
    <location>
        <begin position="506"/>
        <end position="539"/>
    </location>
</feature>
<evidence type="ECO:0000313" key="2">
    <source>
        <dbReference type="EMBL" id="GAA4424403.1"/>
    </source>
</evidence>
<dbReference type="InterPro" id="IPR011990">
    <property type="entry name" value="TPR-like_helical_dom_sf"/>
</dbReference>
<proteinExistence type="predicted"/>
<gene>
    <name evidence="2" type="ORF">GCM10023090_17910</name>
</gene>
<dbReference type="PANTHER" id="PTHR12558:SF13">
    <property type="entry name" value="CELL DIVISION CYCLE PROTEIN 27 HOMOLOG"/>
    <property type="match status" value="1"/>
</dbReference>
<dbReference type="Pfam" id="PF13432">
    <property type="entry name" value="TPR_16"/>
    <property type="match status" value="3"/>
</dbReference>
<dbReference type="PROSITE" id="PS50005">
    <property type="entry name" value="TPR"/>
    <property type="match status" value="1"/>
</dbReference>